<feature type="compositionally biased region" description="Acidic residues" evidence="4">
    <location>
        <begin position="488"/>
        <end position="502"/>
    </location>
</feature>
<dbReference type="InterPro" id="IPR012337">
    <property type="entry name" value="RNaseH-like_sf"/>
</dbReference>
<feature type="region of interest" description="Disordered" evidence="4">
    <location>
        <begin position="77"/>
        <end position="99"/>
    </location>
</feature>
<evidence type="ECO:0000256" key="3">
    <source>
        <dbReference type="ARBA" id="ARBA00022833"/>
    </source>
</evidence>
<evidence type="ECO:0000256" key="4">
    <source>
        <dbReference type="SAM" id="MobiDB-lite"/>
    </source>
</evidence>
<reference evidence="5" key="1">
    <citation type="submission" date="2015-12" db="EMBL/GenBank/DDBJ databases">
        <title>Update maize B73 reference genome by single molecule sequencing technologies.</title>
        <authorList>
            <consortium name="Maize Genome Sequencing Project"/>
            <person name="Ware D."/>
        </authorList>
    </citation>
    <scope>NUCLEOTIDE SEQUENCE</scope>
    <source>
        <tissue evidence="5">Seedling</tissue>
    </source>
</reference>
<sequence length="690" mass="78088">MSDEDRDRERDRDRVWLHGEKVGAGFKCKYCRETKSGGGGTLLKEHLAHRGKNVKKCPSVPPDIKAYFQLDIDKTKEKKDQRAGARYDRGGGSSSQRVPERVRDYNLAQASELRQQRIDTGPWTSVGVELPTGREIDGKYLDENVKEFQKEIDKWKIEWNEFGATLMCDSWTGPTQKSIINFLVYCNGMMYFLKTIDATGEVQDHKFIMQAQFRHSRYFLTEMGRYAFDNITNVEWWENMQYVLDEVEPLYVFLRFADQEKSPTLGEVLMQYTNTKHTYQSKFENDSARYKMIMDVVDARMNTVMTYTYVQPACALHPYVNYVMGTMSNLMTDLRKGVERMFDSNTAAMALQEYDFFNKKIGDFSSDLARRMVVDRGTSPSSWWSMFGSDTPTLQRVAKRLLSQHNEAIRDWMERGRSNAPPTLDEDSPISDTPLPSTLFTSLVREQGGTDKVQEWADETIGDTHLGKRKTRLGPSDRKGKRVKITDQIEEEDEDEDSDDNTTDPSAGDDGNHGDAGLYGVGGSGAGGSGMGGSGARDWRSTGGSRFTHSTQDSYHDAPHSQRETISGRRRSVSFPVQDEICSSSSSGSSNYPAGQYPLYNPYAWQWQPSQGTYGPPPPSGEAPPSIMYGYGNYGPPPPPYSNLSNMYPPGPQYGYGQVPAAPAYHYQYDGLDQYHDPSNMPEYYHYDSS</sequence>
<protein>
    <submittedName>
        <fullName evidence="5">Uncharacterized protein</fullName>
    </submittedName>
</protein>
<gene>
    <name evidence="5" type="ORF">ZEAMMB73_Zm00001d050951</name>
</gene>
<dbReference type="AlphaFoldDB" id="A0A1D6Q419"/>
<dbReference type="SUPFAM" id="SSF53098">
    <property type="entry name" value="Ribonuclease H-like"/>
    <property type="match status" value="1"/>
</dbReference>
<keyword evidence="3" id="KW-0862">Zinc</keyword>
<feature type="region of interest" description="Disordered" evidence="4">
    <location>
        <begin position="412"/>
        <end position="437"/>
    </location>
</feature>
<feature type="compositionally biased region" description="Polar residues" evidence="4">
    <location>
        <begin position="542"/>
        <end position="553"/>
    </location>
</feature>
<feature type="compositionally biased region" description="Basic and acidic residues" evidence="4">
    <location>
        <begin position="554"/>
        <end position="567"/>
    </location>
</feature>
<dbReference type="InterPro" id="IPR003656">
    <property type="entry name" value="Znf_BED"/>
</dbReference>
<name>A0A1D6Q419_MAIZE</name>
<dbReference type="PROSITE" id="PS50808">
    <property type="entry name" value="ZF_BED"/>
    <property type="match status" value="1"/>
</dbReference>
<evidence type="ECO:0000256" key="1">
    <source>
        <dbReference type="ARBA" id="ARBA00022723"/>
    </source>
</evidence>
<dbReference type="Pfam" id="PF04937">
    <property type="entry name" value="DUF659"/>
    <property type="match status" value="1"/>
</dbReference>
<dbReference type="PANTHER" id="PTHR46951:SF2">
    <property type="entry name" value="BED-TYPE DOMAIN-CONTAINING PROTEIN"/>
    <property type="match status" value="1"/>
</dbReference>
<accession>A0A1D6Q419</accession>
<feature type="region of interest" description="Disordered" evidence="4">
    <location>
        <begin position="466"/>
        <end position="593"/>
    </location>
</feature>
<dbReference type="InterPro" id="IPR007021">
    <property type="entry name" value="DUF659"/>
</dbReference>
<dbReference type="GO" id="GO:0008270">
    <property type="term" value="F:zinc ion binding"/>
    <property type="evidence" value="ECO:0007669"/>
    <property type="project" value="UniProtKB-KW"/>
</dbReference>
<dbReference type="GO" id="GO:0003677">
    <property type="term" value="F:DNA binding"/>
    <property type="evidence" value="ECO:0007669"/>
    <property type="project" value="InterPro"/>
</dbReference>
<dbReference type="InParanoid" id="A0A1D6Q419"/>
<keyword evidence="2" id="KW-0863">Zinc-finger</keyword>
<feature type="compositionally biased region" description="Basic and acidic residues" evidence="4">
    <location>
        <begin position="77"/>
        <end position="89"/>
    </location>
</feature>
<feature type="compositionally biased region" description="Gly residues" evidence="4">
    <location>
        <begin position="517"/>
        <end position="535"/>
    </location>
</feature>
<organism evidence="5">
    <name type="scientific">Zea mays</name>
    <name type="common">Maize</name>
    <dbReference type="NCBI Taxonomy" id="4577"/>
    <lineage>
        <taxon>Eukaryota</taxon>
        <taxon>Viridiplantae</taxon>
        <taxon>Streptophyta</taxon>
        <taxon>Embryophyta</taxon>
        <taxon>Tracheophyta</taxon>
        <taxon>Spermatophyta</taxon>
        <taxon>Magnoliopsida</taxon>
        <taxon>Liliopsida</taxon>
        <taxon>Poales</taxon>
        <taxon>Poaceae</taxon>
        <taxon>PACMAD clade</taxon>
        <taxon>Panicoideae</taxon>
        <taxon>Andropogonodae</taxon>
        <taxon>Andropogoneae</taxon>
        <taxon>Tripsacinae</taxon>
        <taxon>Zea</taxon>
    </lineage>
</organism>
<evidence type="ECO:0000256" key="2">
    <source>
        <dbReference type="ARBA" id="ARBA00022771"/>
    </source>
</evidence>
<keyword evidence="1" id="KW-0479">Metal-binding</keyword>
<evidence type="ECO:0000313" key="5">
    <source>
        <dbReference type="EMBL" id="AQK53301.1"/>
    </source>
</evidence>
<dbReference type="PANTHER" id="PTHR46951">
    <property type="entry name" value="BED-TYPE DOMAIN-CONTAINING PROTEIN"/>
    <property type="match status" value="1"/>
</dbReference>
<dbReference type="EMBL" id="CM000780">
    <property type="protein sequence ID" value="AQK53301.1"/>
    <property type="molecule type" value="Genomic_DNA"/>
</dbReference>
<proteinExistence type="predicted"/>